<sequence length="169" mass="20136">MENEGHIVNKLPMFKGQNYDYWKQRIMAFFDTSHIDMWDIMENDNYIPTNKGAEISRSSWNVLIWIELDQYQGLKMCKVDSIAYIRFVERERIFKFLHGLNSEYDPIRVQILGKEKLPSLSEVPQKDQPPKENPSQRVVVENIIRIANDHDIPRISTTSFMERRKFLNK</sequence>
<dbReference type="PANTHER" id="PTHR34222:SF37">
    <property type="entry name" value="RETROTRANSPOSON GAG DOMAIN-CONTAINING PROTEIN"/>
    <property type="match status" value="1"/>
</dbReference>
<name>A0A371GS27_MUCPR</name>
<evidence type="ECO:0000313" key="1">
    <source>
        <dbReference type="EMBL" id="RDX93347.1"/>
    </source>
</evidence>
<dbReference type="Proteomes" id="UP000257109">
    <property type="component" value="Unassembled WGS sequence"/>
</dbReference>
<dbReference type="PANTHER" id="PTHR34222">
    <property type="entry name" value="GAG_PRE-INTEGRS DOMAIN-CONTAINING PROTEIN"/>
    <property type="match status" value="1"/>
</dbReference>
<dbReference type="OrthoDB" id="1750575at2759"/>
<keyword evidence="2" id="KW-1185">Reference proteome</keyword>
<dbReference type="AlphaFoldDB" id="A0A371GS27"/>
<evidence type="ECO:0008006" key="3">
    <source>
        <dbReference type="Google" id="ProtNLM"/>
    </source>
</evidence>
<protein>
    <recommendedName>
        <fullName evidence="3">DUF4219 domain-containing protein</fullName>
    </recommendedName>
</protein>
<gene>
    <name evidence="1" type="ORF">CR513_24406</name>
</gene>
<reference evidence="1" key="1">
    <citation type="submission" date="2018-05" db="EMBL/GenBank/DDBJ databases">
        <title>Draft genome of Mucuna pruriens seed.</title>
        <authorList>
            <person name="Nnadi N.E."/>
            <person name="Vos R."/>
            <person name="Hasami M.H."/>
            <person name="Devisetty U.K."/>
            <person name="Aguiy J.C."/>
        </authorList>
    </citation>
    <scope>NUCLEOTIDE SEQUENCE [LARGE SCALE GENOMIC DNA]</scope>
    <source>
        <strain evidence="1">JCA_2017</strain>
    </source>
</reference>
<proteinExistence type="predicted"/>
<dbReference type="EMBL" id="QJKJ01004634">
    <property type="protein sequence ID" value="RDX93347.1"/>
    <property type="molecule type" value="Genomic_DNA"/>
</dbReference>
<comment type="caution">
    <text evidence="1">The sequence shown here is derived from an EMBL/GenBank/DDBJ whole genome shotgun (WGS) entry which is preliminary data.</text>
</comment>
<feature type="non-terminal residue" evidence="1">
    <location>
        <position position="1"/>
    </location>
</feature>
<evidence type="ECO:0000313" key="2">
    <source>
        <dbReference type="Proteomes" id="UP000257109"/>
    </source>
</evidence>
<accession>A0A371GS27</accession>
<organism evidence="1 2">
    <name type="scientific">Mucuna pruriens</name>
    <name type="common">Velvet bean</name>
    <name type="synonym">Dolichos pruriens</name>
    <dbReference type="NCBI Taxonomy" id="157652"/>
    <lineage>
        <taxon>Eukaryota</taxon>
        <taxon>Viridiplantae</taxon>
        <taxon>Streptophyta</taxon>
        <taxon>Embryophyta</taxon>
        <taxon>Tracheophyta</taxon>
        <taxon>Spermatophyta</taxon>
        <taxon>Magnoliopsida</taxon>
        <taxon>eudicotyledons</taxon>
        <taxon>Gunneridae</taxon>
        <taxon>Pentapetalae</taxon>
        <taxon>rosids</taxon>
        <taxon>fabids</taxon>
        <taxon>Fabales</taxon>
        <taxon>Fabaceae</taxon>
        <taxon>Papilionoideae</taxon>
        <taxon>50 kb inversion clade</taxon>
        <taxon>NPAAA clade</taxon>
        <taxon>indigoferoid/millettioid clade</taxon>
        <taxon>Phaseoleae</taxon>
        <taxon>Mucuna</taxon>
    </lineage>
</organism>